<dbReference type="RefSeq" id="XP_003889433.1">
    <property type="nucleotide sequence ID" value="XM_003889384.1"/>
</dbReference>
<name>H6QSU1_PUCGT</name>
<dbReference type="AlphaFoldDB" id="H6QSU1"/>
<organism evidence="1 2">
    <name type="scientific">Puccinia graminis f. sp. tritici (strain CRL 75-36-700-3 / race SCCL)</name>
    <name type="common">Black stem rust fungus</name>
    <dbReference type="NCBI Taxonomy" id="418459"/>
    <lineage>
        <taxon>Eukaryota</taxon>
        <taxon>Fungi</taxon>
        <taxon>Dikarya</taxon>
        <taxon>Basidiomycota</taxon>
        <taxon>Pucciniomycotina</taxon>
        <taxon>Pucciniomycetes</taxon>
        <taxon>Pucciniales</taxon>
        <taxon>Pucciniaceae</taxon>
        <taxon>Puccinia</taxon>
    </lineage>
</organism>
<gene>
    <name evidence="1" type="ORF">PGTG_21873</name>
</gene>
<dbReference type="KEGG" id="pgr:PGTG_21873"/>
<evidence type="ECO:0000313" key="1">
    <source>
        <dbReference type="EMBL" id="EHS63834.1"/>
    </source>
</evidence>
<evidence type="ECO:0000313" key="2">
    <source>
        <dbReference type="Proteomes" id="UP000008783"/>
    </source>
</evidence>
<dbReference type="Proteomes" id="UP000008783">
    <property type="component" value="Unassembled WGS sequence"/>
</dbReference>
<accession>H6QSU1</accession>
<reference evidence="2" key="1">
    <citation type="journal article" date="2011" name="Proc. Natl. Acad. Sci. U.S.A.">
        <title>Obligate biotrophy features unraveled by the genomic analysis of rust fungi.</title>
        <authorList>
            <person name="Duplessis S."/>
            <person name="Cuomo C.A."/>
            <person name="Lin Y.-C."/>
            <person name="Aerts A."/>
            <person name="Tisserant E."/>
            <person name="Veneault-Fourrey C."/>
            <person name="Joly D.L."/>
            <person name="Hacquard S."/>
            <person name="Amselem J."/>
            <person name="Cantarel B.L."/>
            <person name="Chiu R."/>
            <person name="Coutinho P.M."/>
            <person name="Feau N."/>
            <person name="Field M."/>
            <person name="Frey P."/>
            <person name="Gelhaye E."/>
            <person name="Goldberg J."/>
            <person name="Grabherr M.G."/>
            <person name="Kodira C.D."/>
            <person name="Kohler A."/>
            <person name="Kuees U."/>
            <person name="Lindquist E.A."/>
            <person name="Lucas S.M."/>
            <person name="Mago R."/>
            <person name="Mauceli E."/>
            <person name="Morin E."/>
            <person name="Murat C."/>
            <person name="Pangilinan J.L."/>
            <person name="Park R."/>
            <person name="Pearson M."/>
            <person name="Quesneville H."/>
            <person name="Rouhier N."/>
            <person name="Sakthikumar S."/>
            <person name="Salamov A.A."/>
            <person name="Schmutz J."/>
            <person name="Selles B."/>
            <person name="Shapiro H."/>
            <person name="Tanguay P."/>
            <person name="Tuskan G.A."/>
            <person name="Henrissat B."/>
            <person name="Van de Peer Y."/>
            <person name="Rouze P."/>
            <person name="Ellis J.G."/>
            <person name="Dodds P.N."/>
            <person name="Schein J.E."/>
            <person name="Zhong S."/>
            <person name="Hamelin R.C."/>
            <person name="Grigoriev I.V."/>
            <person name="Szabo L.J."/>
            <person name="Martin F."/>
        </authorList>
    </citation>
    <scope>NUCLEOTIDE SEQUENCE [LARGE SCALE GENOMIC DNA]</scope>
    <source>
        <strain evidence="2">CRL 75-36-700-3 / race SCCL</strain>
    </source>
</reference>
<dbReference type="GeneID" id="13540590"/>
<protein>
    <submittedName>
        <fullName evidence="1">Uncharacterized protein</fullName>
    </submittedName>
</protein>
<dbReference type="VEuPathDB" id="FungiDB:PGTG_21873"/>
<proteinExistence type="predicted"/>
<sequence>MAEMSELVLSPHLKRARESCLMDECCNRQPLLLLLLVTTTTIIIWQQPASISKNSNDRASNLTPLEE</sequence>
<dbReference type="InParanoid" id="H6QSU1"/>
<dbReference type="HOGENOM" id="CLU_2813604_0_0_1"/>
<dbReference type="EMBL" id="DS178299">
    <property type="protein sequence ID" value="EHS63834.1"/>
    <property type="molecule type" value="Genomic_DNA"/>
</dbReference>
<keyword evidence="2" id="KW-1185">Reference proteome</keyword>